<dbReference type="InterPro" id="IPR058232">
    <property type="entry name" value="Lsa36-like"/>
</dbReference>
<comment type="caution">
    <text evidence="1">The sequence shown here is derived from an EMBL/GenBank/DDBJ whole genome shotgun (WGS) entry which is preliminary data.</text>
</comment>
<evidence type="ECO:0000313" key="1">
    <source>
        <dbReference type="EMBL" id="KAB2933316.1"/>
    </source>
</evidence>
<dbReference type="PROSITE" id="PS51257">
    <property type="entry name" value="PROKAR_LIPOPROTEIN"/>
    <property type="match status" value="1"/>
</dbReference>
<reference evidence="1 2" key="1">
    <citation type="submission" date="2019-10" db="EMBL/GenBank/DDBJ databases">
        <title>Extracellular Electron Transfer in a Candidatus Methanoperedens spp. Enrichment Culture.</title>
        <authorList>
            <person name="Berger S."/>
            <person name="Rangel Shaw D."/>
            <person name="Berben T."/>
            <person name="In 'T Zandt M."/>
            <person name="Frank J."/>
            <person name="Reimann J."/>
            <person name="Jetten M.S.M."/>
            <person name="Welte C.U."/>
        </authorList>
    </citation>
    <scope>NUCLEOTIDE SEQUENCE [LARGE SCALE GENOMIC DNA]</scope>
    <source>
        <strain evidence="1">SB12</strain>
    </source>
</reference>
<protein>
    <submittedName>
        <fullName evidence="1">Uncharacterized protein</fullName>
    </submittedName>
</protein>
<name>A0A833H2E8_9LEPT</name>
<proteinExistence type="predicted"/>
<sequence length="368" mass="40162">MKLRWTVLGPLLGVVMFPLSGLQAQLICSGAACSSLPINNAQLDQVFHSLETQYLNEVLKDMSDASIMAGVHLSPSGVVNLREFTIGTQIVAGATEQRKLNVYVPDYGLLEDMPSGGFAAVPRIFMGFNVGYMFSGEPHDWSSTSPFSLHRFDLYVSGLNMSLSDMKEFAKPKKDEDYGGFSKSIGGELRYHLMEGGDRGAFWFAFTGMSLGVGYNRVEQKLEYTRANSKVKVKAGSGTTIIWNAEDRITYSSKMDVFPVSIRTGFQFLYLFRLSLGGGVALAKGSSNLELKRYGRAYADNDYAALLGVTLPDSYLDLTMKGAGGPSRPTQAFASLGLEFNIPFIKIFVDAAGNKEVYSASAGVRMVF</sequence>
<organism evidence="1 2">
    <name type="scientific">Leptonema illini</name>
    <dbReference type="NCBI Taxonomy" id="183"/>
    <lineage>
        <taxon>Bacteria</taxon>
        <taxon>Pseudomonadati</taxon>
        <taxon>Spirochaetota</taxon>
        <taxon>Spirochaetia</taxon>
        <taxon>Leptospirales</taxon>
        <taxon>Leptospiraceae</taxon>
        <taxon>Leptonema</taxon>
    </lineage>
</organism>
<dbReference type="EMBL" id="WBUI01000006">
    <property type="protein sequence ID" value="KAB2933316.1"/>
    <property type="molecule type" value="Genomic_DNA"/>
</dbReference>
<accession>A0A833H2E8</accession>
<dbReference type="Proteomes" id="UP000460298">
    <property type="component" value="Unassembled WGS sequence"/>
</dbReference>
<dbReference type="AlphaFoldDB" id="A0A833H2E8"/>
<dbReference type="NCBIfam" id="NF047512">
    <property type="entry name" value="LIC_11975_fam"/>
    <property type="match status" value="1"/>
</dbReference>
<gene>
    <name evidence="1" type="ORF">F9K24_08175</name>
</gene>
<evidence type="ECO:0000313" key="2">
    <source>
        <dbReference type="Proteomes" id="UP000460298"/>
    </source>
</evidence>